<feature type="signal peptide" evidence="1">
    <location>
        <begin position="1"/>
        <end position="30"/>
    </location>
</feature>
<organism evidence="2 3">
    <name type="scientific">Plesiocystis pacifica SIR-1</name>
    <dbReference type="NCBI Taxonomy" id="391625"/>
    <lineage>
        <taxon>Bacteria</taxon>
        <taxon>Pseudomonadati</taxon>
        <taxon>Myxococcota</taxon>
        <taxon>Polyangia</taxon>
        <taxon>Nannocystales</taxon>
        <taxon>Nannocystaceae</taxon>
        <taxon>Plesiocystis</taxon>
    </lineage>
</organism>
<keyword evidence="1" id="KW-0732">Signal</keyword>
<proteinExistence type="predicted"/>
<comment type="caution">
    <text evidence="2">The sequence shown here is derived from an EMBL/GenBank/DDBJ whole genome shotgun (WGS) entry which is preliminary data.</text>
</comment>
<feature type="chain" id="PRO_5002697191" evidence="1">
    <location>
        <begin position="31"/>
        <end position="399"/>
    </location>
</feature>
<dbReference type="STRING" id="391625.PPSIR1_01487"/>
<evidence type="ECO:0000256" key="1">
    <source>
        <dbReference type="SAM" id="SignalP"/>
    </source>
</evidence>
<dbReference type="Proteomes" id="UP000005801">
    <property type="component" value="Unassembled WGS sequence"/>
</dbReference>
<protein>
    <submittedName>
        <fullName evidence="2">Uncharacterized protein</fullName>
    </submittedName>
</protein>
<reference evidence="2 3" key="1">
    <citation type="submission" date="2007-06" db="EMBL/GenBank/DDBJ databases">
        <authorList>
            <person name="Shimkets L."/>
            <person name="Ferriera S."/>
            <person name="Johnson J."/>
            <person name="Kravitz S."/>
            <person name="Beeson K."/>
            <person name="Sutton G."/>
            <person name="Rogers Y.-H."/>
            <person name="Friedman R."/>
            <person name="Frazier M."/>
            <person name="Venter J.C."/>
        </authorList>
    </citation>
    <scope>NUCLEOTIDE SEQUENCE [LARGE SCALE GENOMIC DNA]</scope>
    <source>
        <strain evidence="2 3">SIR-1</strain>
    </source>
</reference>
<evidence type="ECO:0000313" key="2">
    <source>
        <dbReference type="EMBL" id="EDM77858.1"/>
    </source>
</evidence>
<gene>
    <name evidence="2" type="ORF">PPSIR1_01487</name>
</gene>
<dbReference type="AlphaFoldDB" id="A6G8E8"/>
<keyword evidence="3" id="KW-1185">Reference proteome</keyword>
<name>A6G8E8_9BACT</name>
<dbReference type="RefSeq" id="WP_006972993.1">
    <property type="nucleotide sequence ID" value="NZ_ABCS01000039.1"/>
</dbReference>
<sequence length="399" mass="44139">MTALGNRKARTCAALGVGLVAALWGAEASAASGVIEGRFTFTQRTGGYCDSASMDCAGSKYDSTDYDTAQPLRHARLEVRDGNFNYLGSCGTDKNGDFECSWSSSGTPSNLYVYFRFEDKNQRFIVYQNNGTDRWYYRKSVNPQLSNQSVGTVNVPAYGFTSLYDVMQRSYYGFLKKSGLMQSRFTGIKVLYDHPDSGGWANGAQKRIQMGFNRTNTINAAHEAGHIADYLAKPRNSHNGWGYNSNSGHSPESHEWRGFAISEALADLVAVGAYWSLSSSNEPRLCMYEATDECTTDPDLDMETADGSCGMSGPNNSRTRVATTRFFWDIIDSNDSVDANLYDIYEMIDSLPAGDNWGQADSAASDMDSFHQWEFATQFNALRGINVSTPYFNNCMGHF</sequence>
<dbReference type="OrthoDB" id="5517971at2"/>
<evidence type="ECO:0000313" key="3">
    <source>
        <dbReference type="Proteomes" id="UP000005801"/>
    </source>
</evidence>
<accession>A6G8E8</accession>
<dbReference type="EMBL" id="ABCS01000039">
    <property type="protein sequence ID" value="EDM77858.1"/>
    <property type="molecule type" value="Genomic_DNA"/>
</dbReference>